<evidence type="ECO:0000313" key="4">
    <source>
        <dbReference type="EMBL" id="VFR69338.1"/>
    </source>
</evidence>
<reference evidence="4" key="1">
    <citation type="submission" date="2019-03" db="EMBL/GenBank/DDBJ databases">
        <authorList>
            <person name="Danneels B."/>
        </authorList>
    </citation>
    <scope>NUCLEOTIDE SEQUENCE</scope>
</reference>
<dbReference type="EMBL" id="CAADIP010000064">
    <property type="protein sequence ID" value="VFR98413.1"/>
    <property type="molecule type" value="Genomic_DNA"/>
</dbReference>
<dbReference type="EMBL" id="CAADHY010000014">
    <property type="protein sequence ID" value="VFR19859.1"/>
    <property type="molecule type" value="Genomic_DNA"/>
</dbReference>
<evidence type="ECO:0000313" key="3">
    <source>
        <dbReference type="EMBL" id="VFR52734.1"/>
    </source>
</evidence>
<dbReference type="EMBL" id="CAADIZ010000046">
    <property type="protein sequence ID" value="VFS28499.1"/>
    <property type="molecule type" value="Genomic_DNA"/>
</dbReference>
<proteinExistence type="predicted"/>
<evidence type="ECO:0000313" key="2">
    <source>
        <dbReference type="EMBL" id="VFR19859.1"/>
    </source>
</evidence>
<name>A0A484T3A1_9ZZZZ</name>
<feature type="compositionally biased region" description="Low complexity" evidence="1">
    <location>
        <begin position="1"/>
        <end position="21"/>
    </location>
</feature>
<protein>
    <submittedName>
        <fullName evidence="4">Uncharacterized protein</fullName>
    </submittedName>
</protein>
<dbReference type="AlphaFoldDB" id="A0A484T3A1"/>
<gene>
    <name evidence="2" type="ORF">AMP9_3493</name>
    <name evidence="3" type="ORF">BRI6_1289</name>
    <name evidence="4" type="ORF">BRI9_1343</name>
    <name evidence="6" type="ORF">IVO3_1340</name>
    <name evidence="5" type="ORF">RAN3_1174</name>
    <name evidence="7" type="ORF">RAN7_1279</name>
</gene>
<dbReference type="EMBL" id="CAADIO010000028">
    <property type="protein sequence ID" value="VFR93024.1"/>
    <property type="molecule type" value="Genomic_DNA"/>
</dbReference>
<evidence type="ECO:0000256" key="1">
    <source>
        <dbReference type="SAM" id="MobiDB-lite"/>
    </source>
</evidence>
<organism evidence="4">
    <name type="scientific">plant metagenome</name>
    <dbReference type="NCBI Taxonomy" id="1297885"/>
    <lineage>
        <taxon>unclassified sequences</taxon>
        <taxon>metagenomes</taxon>
        <taxon>organismal metagenomes</taxon>
    </lineage>
</organism>
<evidence type="ECO:0000313" key="6">
    <source>
        <dbReference type="EMBL" id="VFR98413.1"/>
    </source>
</evidence>
<feature type="region of interest" description="Disordered" evidence="1">
    <location>
        <begin position="1"/>
        <end position="49"/>
    </location>
</feature>
<sequence>MPNPNAQQPNKPDNKPQQNDQDPQRKQGGNTPPPAGQPGNKGQQDQRRP</sequence>
<accession>A0A484T3A1</accession>
<dbReference type="EMBL" id="CAADIK010000022">
    <property type="protein sequence ID" value="VFR69338.1"/>
    <property type="molecule type" value="Genomic_DNA"/>
</dbReference>
<evidence type="ECO:0000313" key="5">
    <source>
        <dbReference type="EMBL" id="VFR93024.1"/>
    </source>
</evidence>
<evidence type="ECO:0000313" key="7">
    <source>
        <dbReference type="EMBL" id="VFS28499.1"/>
    </source>
</evidence>
<dbReference type="EMBL" id="CAADII010000002">
    <property type="protein sequence ID" value="VFR52734.1"/>
    <property type="molecule type" value="Genomic_DNA"/>
</dbReference>